<organism evidence="2 3">
    <name type="scientific">Elsinoe batatas</name>
    <dbReference type="NCBI Taxonomy" id="2601811"/>
    <lineage>
        <taxon>Eukaryota</taxon>
        <taxon>Fungi</taxon>
        <taxon>Dikarya</taxon>
        <taxon>Ascomycota</taxon>
        <taxon>Pezizomycotina</taxon>
        <taxon>Dothideomycetes</taxon>
        <taxon>Dothideomycetidae</taxon>
        <taxon>Myriangiales</taxon>
        <taxon>Elsinoaceae</taxon>
        <taxon>Elsinoe</taxon>
    </lineage>
</organism>
<evidence type="ECO:0000313" key="2">
    <source>
        <dbReference type="EMBL" id="KAG8623527.1"/>
    </source>
</evidence>
<reference evidence="2" key="1">
    <citation type="submission" date="2021-07" db="EMBL/GenBank/DDBJ databases">
        <title>Elsinoe batatas strain:CRI-CJ2 Genome sequencing and assembly.</title>
        <authorList>
            <person name="Huang L."/>
        </authorList>
    </citation>
    <scope>NUCLEOTIDE SEQUENCE</scope>
    <source>
        <strain evidence="2">CRI-CJ2</strain>
    </source>
</reference>
<proteinExistence type="predicted"/>
<feature type="region of interest" description="Disordered" evidence="1">
    <location>
        <begin position="255"/>
        <end position="339"/>
    </location>
</feature>
<name>A0A8K0KUM6_9PEZI</name>
<keyword evidence="3" id="KW-1185">Reference proteome</keyword>
<comment type="caution">
    <text evidence="2">The sequence shown here is derived from an EMBL/GenBank/DDBJ whole genome shotgun (WGS) entry which is preliminary data.</text>
</comment>
<sequence>MKYQRPKVEDSASRQTSPVKPSMPARPARSPSTPGSTRTQISPGWSMKVHRGSEDYEDWPIAGVKYPLYEGQLPVAVGPPIYEGSITSLRKPTIQTSSHSTRESGGHWGVSAPEIDPVAAMKAAITSNVLTADDLGLLYVFRKMERSKSAAVRFYKADKQFKAATLEHEKLNREVRTAFVKMQMSRQEVDASRIELIKLAHRFRETIGQNEAMKKTAASKGIILRHPSAPNTVGDTAGILGYGRDLLKAAAVSQKIDSDTNEGGGVAARPQQDIKKEEAAALPSPKVAPKPARSGKGAAARGGVQKRKSEKATSKKTASGVVKQTAPVRRSGRAKPASK</sequence>
<dbReference type="OrthoDB" id="10569919at2759"/>
<feature type="compositionally biased region" description="Basic and acidic residues" evidence="1">
    <location>
        <begin position="1"/>
        <end position="12"/>
    </location>
</feature>
<feature type="compositionally biased region" description="Low complexity" evidence="1">
    <location>
        <begin position="22"/>
        <end position="39"/>
    </location>
</feature>
<dbReference type="EMBL" id="JAESVG020000010">
    <property type="protein sequence ID" value="KAG8623527.1"/>
    <property type="molecule type" value="Genomic_DNA"/>
</dbReference>
<accession>A0A8K0KUM6</accession>
<evidence type="ECO:0000256" key="1">
    <source>
        <dbReference type="SAM" id="MobiDB-lite"/>
    </source>
</evidence>
<dbReference type="AlphaFoldDB" id="A0A8K0KUM6"/>
<feature type="compositionally biased region" description="Basic residues" evidence="1">
    <location>
        <begin position="330"/>
        <end position="339"/>
    </location>
</feature>
<feature type="compositionally biased region" description="Low complexity" evidence="1">
    <location>
        <begin position="289"/>
        <end position="303"/>
    </location>
</feature>
<gene>
    <name evidence="2" type="ORF">KVT40_008503</name>
</gene>
<protein>
    <submittedName>
        <fullName evidence="2">Uncharacterized protein</fullName>
    </submittedName>
</protein>
<evidence type="ECO:0000313" key="3">
    <source>
        <dbReference type="Proteomes" id="UP000809789"/>
    </source>
</evidence>
<dbReference type="Proteomes" id="UP000809789">
    <property type="component" value="Unassembled WGS sequence"/>
</dbReference>
<feature type="region of interest" description="Disordered" evidence="1">
    <location>
        <begin position="1"/>
        <end position="45"/>
    </location>
</feature>